<keyword evidence="2" id="KW-1185">Reference proteome</keyword>
<protein>
    <submittedName>
        <fullName evidence="1">Uncharacterized protein</fullName>
    </submittedName>
</protein>
<reference evidence="1 2" key="1">
    <citation type="journal article" date="2023" name="Mol. Biol. Evol.">
        <title>Genomics of Secondarily Temperate Adaptation in the Only Non-Antarctic Icefish.</title>
        <authorList>
            <person name="Rivera-Colon A.G."/>
            <person name="Rayamajhi N."/>
            <person name="Minhas B.F."/>
            <person name="Madrigal G."/>
            <person name="Bilyk K.T."/>
            <person name="Yoon V."/>
            <person name="Hune M."/>
            <person name="Gregory S."/>
            <person name="Cheng C.H.C."/>
            <person name="Catchen J.M."/>
        </authorList>
    </citation>
    <scope>NUCLEOTIDE SEQUENCE [LARGE SCALE GENOMIC DNA]</scope>
    <source>
        <tissue evidence="1">White muscle</tissue>
    </source>
</reference>
<evidence type="ECO:0000313" key="1">
    <source>
        <dbReference type="EMBL" id="KAK5931320.1"/>
    </source>
</evidence>
<dbReference type="AlphaFoldDB" id="A0AAN8E4A2"/>
<organism evidence="1 2">
    <name type="scientific">Champsocephalus gunnari</name>
    <name type="common">Mackerel icefish</name>
    <dbReference type="NCBI Taxonomy" id="52237"/>
    <lineage>
        <taxon>Eukaryota</taxon>
        <taxon>Metazoa</taxon>
        <taxon>Chordata</taxon>
        <taxon>Craniata</taxon>
        <taxon>Vertebrata</taxon>
        <taxon>Euteleostomi</taxon>
        <taxon>Actinopterygii</taxon>
        <taxon>Neopterygii</taxon>
        <taxon>Teleostei</taxon>
        <taxon>Neoteleostei</taxon>
        <taxon>Acanthomorphata</taxon>
        <taxon>Eupercaria</taxon>
        <taxon>Perciformes</taxon>
        <taxon>Notothenioidei</taxon>
        <taxon>Channichthyidae</taxon>
        <taxon>Champsocephalus</taxon>
    </lineage>
</organism>
<name>A0AAN8E4A2_CHAGU</name>
<dbReference type="EMBL" id="JAURVH010001516">
    <property type="protein sequence ID" value="KAK5931320.1"/>
    <property type="molecule type" value="Genomic_DNA"/>
</dbReference>
<sequence>MIFIVNAETKRCHGASSTRREGEASLAFPRLIWDPPGNLLSSCRATILLSTPDVSQSVLPLLASVSGGLPRAPRGPGLCRAALTWILKAARQQQARDERHVERLNVSFRSREGHDNDLDCSADRYTHIINYKDAPYSSRGRRQRHVELES</sequence>
<gene>
    <name evidence="1" type="ORF">CgunFtcFv8_027481</name>
</gene>
<comment type="caution">
    <text evidence="1">The sequence shown here is derived from an EMBL/GenBank/DDBJ whole genome shotgun (WGS) entry which is preliminary data.</text>
</comment>
<accession>A0AAN8E4A2</accession>
<evidence type="ECO:0000313" key="2">
    <source>
        <dbReference type="Proteomes" id="UP001331515"/>
    </source>
</evidence>
<dbReference type="Proteomes" id="UP001331515">
    <property type="component" value="Unassembled WGS sequence"/>
</dbReference>
<proteinExistence type="predicted"/>